<feature type="chain" id="PRO_5019216303" evidence="2">
    <location>
        <begin position="19"/>
        <end position="834"/>
    </location>
</feature>
<dbReference type="Gene3D" id="3.40.630.10">
    <property type="entry name" value="Zn peptidases"/>
    <property type="match status" value="1"/>
</dbReference>
<dbReference type="Proteomes" id="UP000289775">
    <property type="component" value="Unassembled WGS sequence"/>
</dbReference>
<dbReference type="SUPFAM" id="SSF53187">
    <property type="entry name" value="Zn-dependent exopeptidases"/>
    <property type="match status" value="1"/>
</dbReference>
<dbReference type="GO" id="GO:0008270">
    <property type="term" value="F:zinc ion binding"/>
    <property type="evidence" value="ECO:0007669"/>
    <property type="project" value="InterPro"/>
</dbReference>
<keyword evidence="5" id="KW-1185">Reference proteome</keyword>
<evidence type="ECO:0000259" key="3">
    <source>
        <dbReference type="PROSITE" id="PS52035"/>
    </source>
</evidence>
<dbReference type="GO" id="GO:0004181">
    <property type="term" value="F:metallocarboxypeptidase activity"/>
    <property type="evidence" value="ECO:0007669"/>
    <property type="project" value="InterPro"/>
</dbReference>
<dbReference type="OrthoDB" id="9758209at2"/>
<gene>
    <name evidence="4" type="ORF">NU09_2253</name>
</gene>
<dbReference type="SMART" id="SM00631">
    <property type="entry name" value="Zn_pept"/>
    <property type="match status" value="1"/>
</dbReference>
<keyword evidence="4" id="KW-0645">Protease</keyword>
<dbReference type="EMBL" id="JUIW01000007">
    <property type="protein sequence ID" value="RYJ42467.1"/>
    <property type="molecule type" value="Genomic_DNA"/>
</dbReference>
<evidence type="ECO:0000256" key="2">
    <source>
        <dbReference type="SAM" id="SignalP"/>
    </source>
</evidence>
<comment type="caution">
    <text evidence="1">Lacks conserved residue(s) required for the propagation of feature annotation.</text>
</comment>
<evidence type="ECO:0000256" key="1">
    <source>
        <dbReference type="PROSITE-ProRule" id="PRU01379"/>
    </source>
</evidence>
<evidence type="ECO:0000313" key="4">
    <source>
        <dbReference type="EMBL" id="RYJ42467.1"/>
    </source>
</evidence>
<dbReference type="SUPFAM" id="SSF52317">
    <property type="entry name" value="Class I glutamine amidotransferase-like"/>
    <property type="match status" value="1"/>
</dbReference>
<dbReference type="GO" id="GO:0006508">
    <property type="term" value="P:proteolysis"/>
    <property type="evidence" value="ECO:0007669"/>
    <property type="project" value="InterPro"/>
</dbReference>
<dbReference type="Gene3D" id="3.40.50.880">
    <property type="match status" value="1"/>
</dbReference>
<reference evidence="4 5" key="1">
    <citation type="submission" date="2014-12" db="EMBL/GenBank/DDBJ databases">
        <title>Genome sequence of Flavobacterium beibuense RSKm HC5.</title>
        <authorList>
            <person name="Kim J.F."/>
            <person name="Song J.Y."/>
            <person name="Kwak M.-J."/>
            <person name="Lee S.-W."/>
        </authorList>
    </citation>
    <scope>NUCLEOTIDE SEQUENCE [LARGE SCALE GENOMIC DNA]</scope>
    <source>
        <strain evidence="4 5">RSKm HC5</strain>
    </source>
</reference>
<dbReference type="InterPro" id="IPR000834">
    <property type="entry name" value="Peptidase_M14"/>
</dbReference>
<feature type="signal peptide" evidence="2">
    <location>
        <begin position="1"/>
        <end position="18"/>
    </location>
</feature>
<accession>A0A444W9B3</accession>
<dbReference type="PROSITE" id="PS52035">
    <property type="entry name" value="PEPTIDASE_M14"/>
    <property type="match status" value="1"/>
</dbReference>
<protein>
    <submittedName>
        <fullName evidence="4">Peptidase M14 carboxypeptidase A</fullName>
    </submittedName>
</protein>
<comment type="caution">
    <text evidence="4">The sequence shown here is derived from an EMBL/GenBank/DDBJ whole genome shotgun (WGS) entry which is preliminary data.</text>
</comment>
<proteinExistence type="inferred from homology"/>
<name>A0A444W9B3_9FLAO</name>
<sequence>MKKLFFSLLFLFTLTLQAQLKSPSEFIPSYGSQVSYYHQLENYFTHLTQNSDYILKKPYGYTYQERSLNVYYISTPQNLKDLENIRQNHLYQIGLSDKKPTTTVNDKAIVWLSFNVHGNEPGAAESSMNVAFELINPNNKKTKEWLENTIIILDPCLNPDGYSRYGNWLRDVTGQQLHPGLTDREHMEPWPGGRQNHYAYDLNRDWAWQTQAESQQRIRLFNEWMPMVHVDVHEMGYNEPYFFPPAAEPMHEYITQAQKDFHVAIGEMTSKRFDLKGWNYYTRERFDLFYPSYGDTYPSFNGAVGMTYEQGGIGAGRAVVMSNGNILTLQDRIDHHTEAVLTAVETASWQKDKLVKNFRQYYKDGREGNKGKYKTYIIKNNGKTQQLAELLERNKIQFAYAKESKKLNGYSYMANGDKDFTVEPNDLIISVKQPKSILTQVLFEPAPKLTDSLSYDITAWALPYAYGVESYALKNNPKIDTKKEISYQGKLDFERAYAYYIPWNGRASARTLSCLLKSGIKVRSARKASFFRGVRIKPGDLIVLKGDNQNLYDFKNSMDMLLENKPDYEVLESGFSLEGGDLGGEYYPLLSAPKVLLLSGETVSATDFGQAWFYFDQMIEYPVSIVDVRNIGRINFSDFTTIVLADGWYDFTEDQKNDLDNFIKDGGKVIAIGNALGIFEDRAGYNLTRFASEQDKQEELDRKEEEALKARFMDYKNAERRSISESVPGAVVENVIDKSHPLSYGLGDKYYSLKTSDTHYQLLKDAWNVAYVPKDYISFGFIGQNLRKKLENTVTFAVEQKGSGQVIYMIDNPLFRGFWENGNLLFSNAIFLVD</sequence>
<keyword evidence="2" id="KW-0732">Signal</keyword>
<keyword evidence="4" id="KW-0378">Hydrolase</keyword>
<organism evidence="4 5">
    <name type="scientific">Flavobacterium beibuense</name>
    <dbReference type="NCBI Taxonomy" id="657326"/>
    <lineage>
        <taxon>Bacteria</taxon>
        <taxon>Pseudomonadati</taxon>
        <taxon>Bacteroidota</taxon>
        <taxon>Flavobacteriia</taxon>
        <taxon>Flavobacteriales</taxon>
        <taxon>Flavobacteriaceae</taxon>
        <taxon>Flavobacterium</taxon>
    </lineage>
</organism>
<comment type="similarity">
    <text evidence="1">Belongs to the peptidase M14 family.</text>
</comment>
<feature type="domain" description="Peptidase M14" evidence="3">
    <location>
        <begin position="26"/>
        <end position="347"/>
    </location>
</feature>
<keyword evidence="4" id="KW-0121">Carboxypeptidase</keyword>
<dbReference type="InterPro" id="IPR029062">
    <property type="entry name" value="Class_I_gatase-like"/>
</dbReference>
<dbReference type="Pfam" id="PF00246">
    <property type="entry name" value="Peptidase_M14"/>
    <property type="match status" value="1"/>
</dbReference>
<dbReference type="RefSeq" id="WP_129751368.1">
    <property type="nucleotide sequence ID" value="NZ_JUIW01000007.1"/>
</dbReference>
<dbReference type="AlphaFoldDB" id="A0A444W9B3"/>
<evidence type="ECO:0000313" key="5">
    <source>
        <dbReference type="Proteomes" id="UP000289775"/>
    </source>
</evidence>